<comment type="caution">
    <text evidence="2">The sequence shown here is derived from an EMBL/GenBank/DDBJ whole genome shotgun (WGS) entry which is preliminary data.</text>
</comment>
<dbReference type="Pfam" id="PF13648">
    <property type="entry name" value="Lipocalin_4"/>
    <property type="match status" value="1"/>
</dbReference>
<dbReference type="EMBL" id="QRYQ01000007">
    <property type="protein sequence ID" value="RGU92218.1"/>
    <property type="molecule type" value="Genomic_DNA"/>
</dbReference>
<dbReference type="InterPro" id="IPR024311">
    <property type="entry name" value="Lipocalin-like"/>
</dbReference>
<dbReference type="RefSeq" id="WP_118325027.1">
    <property type="nucleotide sequence ID" value="NZ_QRYH01000008.1"/>
</dbReference>
<evidence type="ECO:0000313" key="2">
    <source>
        <dbReference type="EMBL" id="RGU92218.1"/>
    </source>
</evidence>
<dbReference type="AlphaFoldDB" id="A0A395W9X9"/>
<name>A0A395W9X9_9FIRM</name>
<sequence length="138" mass="15556">MGKIKKILFVLIVVIGLTGCSSYKTDDIDPNMLYGTWQSPGKLTNQNNFYIYNSDGTFTYYSLSISDMMVSKYEEVHGTYTVEGGGIHITPESGAPMVYAVDHLDENQMIYIGSNNAQMTCNRYDYNTLSYHLSRSLN</sequence>
<reference evidence="2 3" key="1">
    <citation type="submission" date="2018-08" db="EMBL/GenBank/DDBJ databases">
        <title>A genome reference for cultivated species of the human gut microbiota.</title>
        <authorList>
            <person name="Zou Y."/>
            <person name="Xue W."/>
            <person name="Luo G."/>
        </authorList>
    </citation>
    <scope>NUCLEOTIDE SEQUENCE [LARGE SCALE GENOMIC DNA]</scope>
    <source>
        <strain evidence="2 3">AF15-20</strain>
    </source>
</reference>
<proteinExistence type="predicted"/>
<evidence type="ECO:0000313" key="3">
    <source>
        <dbReference type="Proteomes" id="UP000265489"/>
    </source>
</evidence>
<protein>
    <recommendedName>
        <fullName evidence="1">Lipocalin-like domain-containing protein</fullName>
    </recommendedName>
</protein>
<dbReference type="PROSITE" id="PS51257">
    <property type="entry name" value="PROKAR_LIPOPROTEIN"/>
    <property type="match status" value="1"/>
</dbReference>
<feature type="domain" description="Lipocalin-like" evidence="1">
    <location>
        <begin position="43"/>
        <end position="110"/>
    </location>
</feature>
<dbReference type="Proteomes" id="UP000265489">
    <property type="component" value="Unassembled WGS sequence"/>
</dbReference>
<organism evidence="2 3">
    <name type="scientific">Holdemanella biformis</name>
    <dbReference type="NCBI Taxonomy" id="1735"/>
    <lineage>
        <taxon>Bacteria</taxon>
        <taxon>Bacillati</taxon>
        <taxon>Bacillota</taxon>
        <taxon>Erysipelotrichia</taxon>
        <taxon>Erysipelotrichales</taxon>
        <taxon>Erysipelotrichaceae</taxon>
        <taxon>Holdemanella</taxon>
    </lineage>
</organism>
<accession>A0A395W9X9</accession>
<dbReference type="GeneID" id="66579476"/>
<evidence type="ECO:0000259" key="1">
    <source>
        <dbReference type="Pfam" id="PF13648"/>
    </source>
</evidence>
<gene>
    <name evidence="2" type="ORF">DWW32_05310</name>
</gene>